<dbReference type="AlphaFoldDB" id="A0A0F6XZK0"/>
<dbReference type="EMBL" id="CP011074">
    <property type="protein sequence ID" value="AKF93911.1"/>
    <property type="molecule type" value="Genomic_DNA"/>
</dbReference>
<dbReference type="PIRSF" id="PIRSF007510">
    <property type="entry name" value="UCP007510"/>
    <property type="match status" value="1"/>
</dbReference>
<comment type="similarity">
    <text evidence="1">Belongs to the UPF0340 family.</text>
</comment>
<dbReference type="HAMAP" id="MF_00800">
    <property type="entry name" value="UPF0340"/>
    <property type="match status" value="1"/>
</dbReference>
<evidence type="ECO:0000256" key="1">
    <source>
        <dbReference type="HAMAP-Rule" id="MF_00800"/>
    </source>
</evidence>
<name>A0A0F6XZK0_BRELA</name>
<dbReference type="NCBIfam" id="TIGR01440">
    <property type="entry name" value="TIGR01440 family protein"/>
    <property type="match status" value="1"/>
</dbReference>
<accession>A0A0F6XZK0</accession>
<dbReference type="Pfam" id="PF04260">
    <property type="entry name" value="DUF436"/>
    <property type="match status" value="1"/>
</dbReference>
<dbReference type="RefSeq" id="WP_031412897.1">
    <property type="nucleotide sequence ID" value="NZ_CP011074.1"/>
</dbReference>
<dbReference type="SUPFAM" id="SSF110710">
    <property type="entry name" value="TTHA0583/YokD-like"/>
    <property type="match status" value="1"/>
</dbReference>
<reference evidence="2" key="1">
    <citation type="submission" date="2015-03" db="EMBL/GenBank/DDBJ databases">
        <title>MIGS Cultured Bacterial/Archaeal sample from Brevibacillus laterosporus.</title>
        <authorList>
            <person name="Zeng D."/>
            <person name="Zhu L."/>
            <person name="Dong G."/>
            <person name="Ye W."/>
            <person name="Ren D."/>
            <person name="Wu L."/>
            <person name="Xu J."/>
            <person name="Li G."/>
            <person name="Guo L."/>
        </authorList>
    </citation>
    <scope>NUCLEOTIDE SEQUENCE</scope>
    <source>
        <strain evidence="2">B9</strain>
    </source>
</reference>
<dbReference type="InterPro" id="IPR028345">
    <property type="entry name" value="Antibiotic_NAT-like"/>
</dbReference>
<organism evidence="2">
    <name type="scientific">Brevibacillus laterosporus</name>
    <name type="common">Bacillus laterosporus</name>
    <dbReference type="NCBI Taxonomy" id="1465"/>
    <lineage>
        <taxon>Bacteria</taxon>
        <taxon>Bacillati</taxon>
        <taxon>Bacillota</taxon>
        <taxon>Bacilli</taxon>
        <taxon>Bacillales</taxon>
        <taxon>Paenibacillaceae</taxon>
        <taxon>Brevibacillus</taxon>
    </lineage>
</organism>
<evidence type="ECO:0000313" key="2">
    <source>
        <dbReference type="EMBL" id="AKF93911.1"/>
    </source>
</evidence>
<sequence length="188" mass="20678">MEIARLKQEIRDCVLELVKVAKLRADQLLVIGCSTSEVIGQHIGKAGSEEVAGAIWKGIEKARQQTGFQLAFQCCEHLNRALVVERSILRQYGLEEVSVIPVPRAGGSMAAYAYQQMQMPAVVEHIKADAGLDIGDTFIGMHLKHVVVPVRLSRKQIGEAHLTAAYTRPKMIGGARAVYERIDQLTCT</sequence>
<dbReference type="InterPro" id="IPR006340">
    <property type="entry name" value="DUF436"/>
</dbReference>
<protein>
    <recommendedName>
        <fullName evidence="1">UPF0340 protein EX87_09860</fullName>
    </recommendedName>
</protein>
<gene>
    <name evidence="2" type="ORF">EX87_09860</name>
</gene>
<dbReference type="Gene3D" id="3.40.50.10360">
    <property type="entry name" value="Hypothetical protein TT1679"/>
    <property type="match status" value="1"/>
</dbReference>
<proteinExistence type="inferred from homology"/>